<evidence type="ECO:0000256" key="2">
    <source>
        <dbReference type="ARBA" id="ARBA00004664"/>
    </source>
</evidence>
<keyword evidence="7 9" id="KW-0057">Aromatic amino acid biosynthesis</keyword>
<feature type="domain" description="N-(5'phosphoribosyl) anthranilate isomerase (PRAI)" evidence="10">
    <location>
        <begin position="17"/>
        <end position="214"/>
    </location>
</feature>
<sequence>MNPDIQTTPAVRPAFPVKICGLTRPEEARAVAEAGASAIGLIFYPPSPRFVTIDQAKAIRNILPADFPLIGVFVDETAETVQSVVESCGLDGVQFHGKEDPVLVDRFFHRGLLTIKTLFWNREPMFAAAANYACTAFLVECGKGPFPGGNAQAWNWGAAKPLAERHPLILAGGLTPENVVKAIRDACPDAVDVSSGVEFCPGRKDPAKVRMLLQAIRNPALPKPSRRIFG</sequence>
<dbReference type="InterPro" id="IPR044643">
    <property type="entry name" value="TrpF_fam"/>
</dbReference>
<dbReference type="InterPro" id="IPR013785">
    <property type="entry name" value="Aldolase_TIM"/>
</dbReference>
<dbReference type="GO" id="GO:0000162">
    <property type="term" value="P:L-tryptophan biosynthetic process"/>
    <property type="evidence" value="ECO:0007669"/>
    <property type="project" value="UniProtKB-UniRule"/>
</dbReference>
<dbReference type="InterPro" id="IPR001240">
    <property type="entry name" value="PRAI_dom"/>
</dbReference>
<dbReference type="GO" id="GO:0004640">
    <property type="term" value="F:phosphoribosylanthranilate isomerase activity"/>
    <property type="evidence" value="ECO:0007669"/>
    <property type="project" value="UniProtKB-UniRule"/>
</dbReference>
<proteinExistence type="inferred from homology"/>
<protein>
    <recommendedName>
        <fullName evidence="4 9">N-(5'-phosphoribosyl)anthranilate isomerase</fullName>
        <shortName evidence="9">PRAI</shortName>
        <ecNumber evidence="3 9">5.3.1.24</ecNumber>
    </recommendedName>
</protein>
<dbReference type="AlphaFoldDB" id="A0A7C4RTZ2"/>
<evidence type="ECO:0000256" key="9">
    <source>
        <dbReference type="HAMAP-Rule" id="MF_00135"/>
    </source>
</evidence>
<dbReference type="EC" id="5.3.1.24" evidence="3 9"/>
<evidence type="ECO:0000259" key="10">
    <source>
        <dbReference type="Pfam" id="PF00697"/>
    </source>
</evidence>
<organism evidence="11">
    <name type="scientific">Desulfatirhabdium butyrativorans</name>
    <dbReference type="NCBI Taxonomy" id="340467"/>
    <lineage>
        <taxon>Bacteria</taxon>
        <taxon>Pseudomonadati</taxon>
        <taxon>Thermodesulfobacteriota</taxon>
        <taxon>Desulfobacteria</taxon>
        <taxon>Desulfobacterales</taxon>
        <taxon>Desulfatirhabdiaceae</taxon>
        <taxon>Desulfatirhabdium</taxon>
    </lineage>
</organism>
<dbReference type="HAMAP" id="MF_00135">
    <property type="entry name" value="PRAI"/>
    <property type="match status" value="1"/>
</dbReference>
<keyword evidence="5 9" id="KW-0028">Amino-acid biosynthesis</keyword>
<keyword evidence="6 9" id="KW-0822">Tryptophan biosynthesis</keyword>
<evidence type="ECO:0000256" key="4">
    <source>
        <dbReference type="ARBA" id="ARBA00022272"/>
    </source>
</evidence>
<evidence type="ECO:0000256" key="7">
    <source>
        <dbReference type="ARBA" id="ARBA00023141"/>
    </source>
</evidence>
<evidence type="ECO:0000313" key="11">
    <source>
        <dbReference type="EMBL" id="HGU34122.1"/>
    </source>
</evidence>
<gene>
    <name evidence="9" type="primary">trpF</name>
    <name evidence="11" type="ORF">ENS29_14945</name>
</gene>
<comment type="caution">
    <text evidence="11">The sequence shown here is derived from an EMBL/GenBank/DDBJ whole genome shotgun (WGS) entry which is preliminary data.</text>
</comment>
<accession>A0A7C4RTZ2</accession>
<dbReference type="Gene3D" id="3.20.20.70">
    <property type="entry name" value="Aldolase class I"/>
    <property type="match status" value="1"/>
</dbReference>
<evidence type="ECO:0000256" key="1">
    <source>
        <dbReference type="ARBA" id="ARBA00001164"/>
    </source>
</evidence>
<reference evidence="11" key="1">
    <citation type="journal article" date="2020" name="mSystems">
        <title>Genome- and Community-Level Interaction Insights into Carbon Utilization and Element Cycling Functions of Hydrothermarchaeota in Hydrothermal Sediment.</title>
        <authorList>
            <person name="Zhou Z."/>
            <person name="Liu Y."/>
            <person name="Xu W."/>
            <person name="Pan J."/>
            <person name="Luo Z.H."/>
            <person name="Li M."/>
        </authorList>
    </citation>
    <scope>NUCLEOTIDE SEQUENCE [LARGE SCALE GENOMIC DNA]</scope>
    <source>
        <strain evidence="11">SpSt-477</strain>
    </source>
</reference>
<comment type="similarity">
    <text evidence="9">Belongs to the TrpF family.</text>
</comment>
<dbReference type="CDD" id="cd00405">
    <property type="entry name" value="PRAI"/>
    <property type="match status" value="1"/>
</dbReference>
<evidence type="ECO:0000256" key="3">
    <source>
        <dbReference type="ARBA" id="ARBA00012572"/>
    </source>
</evidence>
<dbReference type="Pfam" id="PF00697">
    <property type="entry name" value="PRAI"/>
    <property type="match status" value="1"/>
</dbReference>
<evidence type="ECO:0000256" key="8">
    <source>
        <dbReference type="ARBA" id="ARBA00023235"/>
    </source>
</evidence>
<dbReference type="EMBL" id="DSUH01000343">
    <property type="protein sequence ID" value="HGU34122.1"/>
    <property type="molecule type" value="Genomic_DNA"/>
</dbReference>
<keyword evidence="8 9" id="KW-0413">Isomerase</keyword>
<evidence type="ECO:0000256" key="5">
    <source>
        <dbReference type="ARBA" id="ARBA00022605"/>
    </source>
</evidence>
<dbReference type="UniPathway" id="UPA00035">
    <property type="reaction ID" value="UER00042"/>
</dbReference>
<comment type="catalytic activity">
    <reaction evidence="1 9">
        <text>N-(5-phospho-beta-D-ribosyl)anthranilate = 1-(2-carboxyphenylamino)-1-deoxy-D-ribulose 5-phosphate</text>
        <dbReference type="Rhea" id="RHEA:21540"/>
        <dbReference type="ChEBI" id="CHEBI:18277"/>
        <dbReference type="ChEBI" id="CHEBI:58613"/>
        <dbReference type="EC" id="5.3.1.24"/>
    </reaction>
</comment>
<name>A0A7C4RTZ2_9BACT</name>
<comment type="pathway">
    <text evidence="2 9">Amino-acid biosynthesis; L-tryptophan biosynthesis; L-tryptophan from chorismate: step 3/5.</text>
</comment>
<dbReference type="PANTHER" id="PTHR42894">
    <property type="entry name" value="N-(5'-PHOSPHORIBOSYL)ANTHRANILATE ISOMERASE"/>
    <property type="match status" value="1"/>
</dbReference>
<dbReference type="InterPro" id="IPR011060">
    <property type="entry name" value="RibuloseP-bd_barrel"/>
</dbReference>
<dbReference type="PANTHER" id="PTHR42894:SF1">
    <property type="entry name" value="N-(5'-PHOSPHORIBOSYL)ANTHRANILATE ISOMERASE"/>
    <property type="match status" value="1"/>
</dbReference>
<dbReference type="SUPFAM" id="SSF51366">
    <property type="entry name" value="Ribulose-phoshate binding barrel"/>
    <property type="match status" value="1"/>
</dbReference>
<evidence type="ECO:0000256" key="6">
    <source>
        <dbReference type="ARBA" id="ARBA00022822"/>
    </source>
</evidence>